<keyword evidence="2" id="KW-1185">Reference proteome</keyword>
<dbReference type="Proteomes" id="UP000734823">
    <property type="component" value="Unassembled WGS sequence"/>
</dbReference>
<accession>A0ABR7L380</accession>
<dbReference type="EMBL" id="JABVED010000003">
    <property type="protein sequence ID" value="MBC6446963.1"/>
    <property type="molecule type" value="Genomic_DNA"/>
</dbReference>
<gene>
    <name evidence="1" type="ORF">GPZ80_07230</name>
</gene>
<dbReference type="RefSeq" id="WP_187219347.1">
    <property type="nucleotide sequence ID" value="NZ_JABVED010000003.1"/>
</dbReference>
<reference evidence="1 2" key="1">
    <citation type="submission" date="2020-06" db="EMBL/GenBank/DDBJ databases">
        <title>Actinokineospora xiongansis sp. nov., isolated from soil of Baiyangdian.</title>
        <authorList>
            <person name="Zhang X."/>
        </authorList>
    </citation>
    <scope>NUCLEOTIDE SEQUENCE [LARGE SCALE GENOMIC DNA]</scope>
    <source>
        <strain evidence="1 2">HBU206404</strain>
    </source>
</reference>
<organism evidence="1 2">
    <name type="scientific">Actinokineospora xionganensis</name>
    <dbReference type="NCBI Taxonomy" id="2684470"/>
    <lineage>
        <taxon>Bacteria</taxon>
        <taxon>Bacillati</taxon>
        <taxon>Actinomycetota</taxon>
        <taxon>Actinomycetes</taxon>
        <taxon>Pseudonocardiales</taxon>
        <taxon>Pseudonocardiaceae</taxon>
        <taxon>Actinokineospora</taxon>
    </lineage>
</organism>
<protein>
    <submittedName>
        <fullName evidence="1">Uncharacterized protein</fullName>
    </submittedName>
</protein>
<name>A0ABR7L380_9PSEU</name>
<evidence type="ECO:0000313" key="1">
    <source>
        <dbReference type="EMBL" id="MBC6446963.1"/>
    </source>
</evidence>
<proteinExistence type="predicted"/>
<comment type="caution">
    <text evidence="1">The sequence shown here is derived from an EMBL/GenBank/DDBJ whole genome shotgun (WGS) entry which is preliminary data.</text>
</comment>
<sequence>MTNEIRIELDGPHGGIDPRAVADTILAVEKILRHISGVNPAELNLTELKIGSAVIAVRVDQARAEAFHDGVDFLANGDGIPRCWSAEAVAGLIDLERVATRRGVKAIRLRIGKSIHMIDGAIAQHAKNSIMPLPVSLGSVRGTLYRYNNSPSKRSAGIKDYRTGASVEVTFPHRLQSDIRAALDYEVEIWGRVHRDADDQVTTVNAEGIEVIESSRAAVTLDDVAGILGTTWTDGLDAVEWVRRQRD</sequence>
<evidence type="ECO:0000313" key="2">
    <source>
        <dbReference type="Proteomes" id="UP000734823"/>
    </source>
</evidence>